<evidence type="ECO:0000256" key="2">
    <source>
        <dbReference type="ARBA" id="ARBA00034247"/>
    </source>
</evidence>
<dbReference type="NCBIfam" id="TIGR00254">
    <property type="entry name" value="GGDEF"/>
    <property type="match status" value="1"/>
</dbReference>
<dbReference type="AlphaFoldDB" id="A0A7W6K5G4"/>
<dbReference type="EMBL" id="JACIDU010000012">
    <property type="protein sequence ID" value="MBB4104495.1"/>
    <property type="molecule type" value="Genomic_DNA"/>
</dbReference>
<feature type="domain" description="PAS" evidence="3">
    <location>
        <begin position="106"/>
        <end position="156"/>
    </location>
</feature>
<dbReference type="InterPro" id="IPR035965">
    <property type="entry name" value="PAS-like_dom_sf"/>
</dbReference>
<evidence type="ECO:0000259" key="4">
    <source>
        <dbReference type="PROSITE" id="PS50887"/>
    </source>
</evidence>
<dbReference type="SMART" id="SM00267">
    <property type="entry name" value="GGDEF"/>
    <property type="match status" value="1"/>
</dbReference>
<dbReference type="InterPro" id="IPR050469">
    <property type="entry name" value="Diguanylate_Cyclase"/>
</dbReference>
<dbReference type="FunFam" id="3.30.70.270:FF:000001">
    <property type="entry name" value="Diguanylate cyclase domain protein"/>
    <property type="match status" value="1"/>
</dbReference>
<dbReference type="PANTHER" id="PTHR45138:SF9">
    <property type="entry name" value="DIGUANYLATE CYCLASE DGCM-RELATED"/>
    <property type="match status" value="1"/>
</dbReference>
<dbReference type="Gene3D" id="3.30.70.270">
    <property type="match status" value="1"/>
</dbReference>
<dbReference type="Pfam" id="PF13426">
    <property type="entry name" value="PAS_9"/>
    <property type="match status" value="1"/>
</dbReference>
<feature type="domain" description="GGDEF" evidence="4">
    <location>
        <begin position="249"/>
        <end position="381"/>
    </location>
</feature>
<dbReference type="GO" id="GO:0052621">
    <property type="term" value="F:diguanylate cyclase activity"/>
    <property type="evidence" value="ECO:0007669"/>
    <property type="project" value="UniProtKB-EC"/>
</dbReference>
<dbReference type="EC" id="2.7.7.65" evidence="1"/>
<dbReference type="InterPro" id="IPR000014">
    <property type="entry name" value="PAS"/>
</dbReference>
<dbReference type="Proteomes" id="UP000584824">
    <property type="component" value="Unassembled WGS sequence"/>
</dbReference>
<dbReference type="GO" id="GO:0005886">
    <property type="term" value="C:plasma membrane"/>
    <property type="evidence" value="ECO:0007669"/>
    <property type="project" value="TreeGrafter"/>
</dbReference>
<dbReference type="InterPro" id="IPR043128">
    <property type="entry name" value="Rev_trsase/Diguanyl_cyclase"/>
</dbReference>
<evidence type="ECO:0000259" key="3">
    <source>
        <dbReference type="PROSITE" id="PS50112"/>
    </source>
</evidence>
<comment type="catalytic activity">
    <reaction evidence="2">
        <text>2 GTP = 3',3'-c-di-GMP + 2 diphosphate</text>
        <dbReference type="Rhea" id="RHEA:24898"/>
        <dbReference type="ChEBI" id="CHEBI:33019"/>
        <dbReference type="ChEBI" id="CHEBI:37565"/>
        <dbReference type="ChEBI" id="CHEBI:58805"/>
        <dbReference type="EC" id="2.7.7.65"/>
    </reaction>
</comment>
<dbReference type="CDD" id="cd01949">
    <property type="entry name" value="GGDEF"/>
    <property type="match status" value="1"/>
</dbReference>
<evidence type="ECO:0000256" key="1">
    <source>
        <dbReference type="ARBA" id="ARBA00012528"/>
    </source>
</evidence>
<dbReference type="SMART" id="SM00091">
    <property type="entry name" value="PAS"/>
    <property type="match status" value="1"/>
</dbReference>
<dbReference type="RefSeq" id="WP_183793576.1">
    <property type="nucleotide sequence ID" value="NZ_JACIDU010000012.1"/>
</dbReference>
<gene>
    <name evidence="5" type="ORF">GGQ66_003072</name>
</gene>
<dbReference type="PANTHER" id="PTHR45138">
    <property type="entry name" value="REGULATORY COMPONENTS OF SENSORY TRANSDUCTION SYSTEM"/>
    <property type="match status" value="1"/>
</dbReference>
<dbReference type="GO" id="GO:0043709">
    <property type="term" value="P:cell adhesion involved in single-species biofilm formation"/>
    <property type="evidence" value="ECO:0007669"/>
    <property type="project" value="TreeGrafter"/>
</dbReference>
<evidence type="ECO:0000313" key="6">
    <source>
        <dbReference type="Proteomes" id="UP000584824"/>
    </source>
</evidence>
<proteinExistence type="predicted"/>
<dbReference type="CDD" id="cd00130">
    <property type="entry name" value="PAS"/>
    <property type="match status" value="1"/>
</dbReference>
<evidence type="ECO:0000313" key="5">
    <source>
        <dbReference type="EMBL" id="MBB4104495.1"/>
    </source>
</evidence>
<dbReference type="GO" id="GO:1902201">
    <property type="term" value="P:negative regulation of bacterial-type flagellum-dependent cell motility"/>
    <property type="evidence" value="ECO:0007669"/>
    <property type="project" value="TreeGrafter"/>
</dbReference>
<dbReference type="InterPro" id="IPR029787">
    <property type="entry name" value="Nucleotide_cyclase"/>
</dbReference>
<dbReference type="NCBIfam" id="TIGR00229">
    <property type="entry name" value="sensory_box"/>
    <property type="match status" value="1"/>
</dbReference>
<organism evidence="5 6">
    <name type="scientific">Allorhizobium borbori</name>
    <dbReference type="NCBI Taxonomy" id="485907"/>
    <lineage>
        <taxon>Bacteria</taxon>
        <taxon>Pseudomonadati</taxon>
        <taxon>Pseudomonadota</taxon>
        <taxon>Alphaproteobacteria</taxon>
        <taxon>Hyphomicrobiales</taxon>
        <taxon>Rhizobiaceae</taxon>
        <taxon>Rhizobium/Agrobacterium group</taxon>
        <taxon>Allorhizobium</taxon>
    </lineage>
</organism>
<dbReference type="SUPFAM" id="SSF55073">
    <property type="entry name" value="Nucleotide cyclase"/>
    <property type="match status" value="1"/>
</dbReference>
<dbReference type="PROSITE" id="PS50112">
    <property type="entry name" value="PAS"/>
    <property type="match status" value="1"/>
</dbReference>
<protein>
    <recommendedName>
        <fullName evidence="1">diguanylate cyclase</fullName>
        <ecNumber evidence="1">2.7.7.65</ecNumber>
    </recommendedName>
</protein>
<dbReference type="Pfam" id="PF00990">
    <property type="entry name" value="GGDEF"/>
    <property type="match status" value="1"/>
</dbReference>
<comment type="caution">
    <text evidence="5">The sequence shown here is derived from an EMBL/GenBank/DDBJ whole genome shotgun (WGS) entry which is preliminary data.</text>
</comment>
<dbReference type="InterPro" id="IPR000160">
    <property type="entry name" value="GGDEF_dom"/>
</dbReference>
<keyword evidence="6" id="KW-1185">Reference proteome</keyword>
<accession>A0A7W6K5G4</accession>
<dbReference type="SUPFAM" id="SSF55785">
    <property type="entry name" value="PYP-like sensor domain (PAS domain)"/>
    <property type="match status" value="1"/>
</dbReference>
<reference evidence="5 6" key="1">
    <citation type="submission" date="2020-08" db="EMBL/GenBank/DDBJ databases">
        <title>Genomic Encyclopedia of Type Strains, Phase IV (KMG-IV): sequencing the most valuable type-strain genomes for metagenomic binning, comparative biology and taxonomic classification.</title>
        <authorList>
            <person name="Goeker M."/>
        </authorList>
    </citation>
    <scope>NUCLEOTIDE SEQUENCE [LARGE SCALE GENOMIC DNA]</scope>
    <source>
        <strain evidence="5 6">DSM 26385</strain>
    </source>
</reference>
<dbReference type="Gene3D" id="3.30.450.20">
    <property type="entry name" value="PAS domain"/>
    <property type="match status" value="1"/>
</dbReference>
<dbReference type="PROSITE" id="PS50887">
    <property type="entry name" value="GGDEF"/>
    <property type="match status" value="1"/>
</dbReference>
<name>A0A7W6K5G4_9HYPH</name>
<sequence length="389" mass="42387">MSGVSAGAAGNEMAEPSNEGLVAELARLNKILRVLMDRAERGASIQGSDFNIFQTTVMLEEQVRLRTAELEAALRENEKMTSALRDSEARFRGMVSQSLVGITIFESGVVTYANDTFAGIFGVTQADLIGHNPVKLFHPDDQETVIHNIRRRQTGEVASVDYTVRGLRSDGSVVYVEIHGSTMEIDGQRALISMFLDVTARVTAERELALLQEQLKEMTVRDALTGLHNRRYFEERLQYHLARAASHRTAFSLVIADIDHFKAINDTFGHPTGDQVLRDVARLLSTPDFGGEVCRFGGEEFVILLPEADLQRAVACAEACRMAIFSARMQMGGKTRGITASFGVATLTAPSVSGAELVAAADSALYLAKDLGRNRVQAAGGENDMTSSR</sequence>